<keyword evidence="3" id="KW-1185">Reference proteome</keyword>
<dbReference type="InterPro" id="IPR039459">
    <property type="entry name" value="RepB-like_DNA_primase_dom"/>
</dbReference>
<dbReference type="Pfam" id="PF16793">
    <property type="entry name" value="RepB_primase"/>
    <property type="match status" value="1"/>
</dbReference>
<dbReference type="AlphaFoldDB" id="A0A1I6MIE6"/>
<sequence>MNTKSAHEFLNRCFLPEETIAFLLRRENPASTTQRIVRLEQAIAPRYLAWLRYENHKGANVYVAANPLRAGSRKRTKDCIAEIRHLYLDIDVDGENRILTLMESEAVPVPTAILSTSPDKYQVLWRVEGFGFEQQENTLKLLAMTFGGDSACTDRNRVLRVPGFRNCKYDPAHPVTVEYPNDCTYSPDDFRLDDSLLGSGQVVRGIARTYPTSKNTLSEQDWAWAVHHLSLGVDAGELTAMLASRRSDKPNPLYYAQRTIDIASARLSLTEGAAIEDVIAMLEDRRSGEVSAVLCSSRAREIASTAQRMIARAKFISLHNPKENHHATA</sequence>
<dbReference type="RefSeq" id="WP_089839604.1">
    <property type="nucleotide sequence ID" value="NZ_FOZL01000001.1"/>
</dbReference>
<dbReference type="OrthoDB" id="6008408at2"/>
<protein>
    <submittedName>
        <fullName evidence="2">RepB DNA-primase</fullName>
    </submittedName>
</protein>
<dbReference type="EMBL" id="FOZL01000001">
    <property type="protein sequence ID" value="SFS15388.1"/>
    <property type="molecule type" value="Genomic_DNA"/>
</dbReference>
<reference evidence="2 3" key="1">
    <citation type="submission" date="2016-10" db="EMBL/GenBank/DDBJ databases">
        <authorList>
            <person name="de Groot N.N."/>
        </authorList>
    </citation>
    <scope>NUCLEOTIDE SEQUENCE [LARGE SCALE GENOMIC DNA]</scope>
    <source>
        <strain evidence="2 3">DSM 21001</strain>
    </source>
</reference>
<organism evidence="2 3">
    <name type="scientific">Granulicella pectinivorans</name>
    <dbReference type="NCBI Taxonomy" id="474950"/>
    <lineage>
        <taxon>Bacteria</taxon>
        <taxon>Pseudomonadati</taxon>
        <taxon>Acidobacteriota</taxon>
        <taxon>Terriglobia</taxon>
        <taxon>Terriglobales</taxon>
        <taxon>Acidobacteriaceae</taxon>
        <taxon>Granulicella</taxon>
    </lineage>
</organism>
<feature type="domain" description="RepB-like DNA primase" evidence="1">
    <location>
        <begin position="27"/>
        <end position="169"/>
    </location>
</feature>
<dbReference type="Gene3D" id="3.30.70.1790">
    <property type="entry name" value="RepB DNA-primase, N-terminal domain"/>
    <property type="match status" value="1"/>
</dbReference>
<evidence type="ECO:0000259" key="1">
    <source>
        <dbReference type="Pfam" id="PF16793"/>
    </source>
</evidence>
<proteinExistence type="predicted"/>
<gene>
    <name evidence="2" type="ORF">SAMN05421771_2699</name>
</gene>
<name>A0A1I6MIE6_9BACT</name>
<accession>A0A1I6MIE6</accession>
<dbReference type="STRING" id="474950.SAMN05421771_2699"/>
<dbReference type="Proteomes" id="UP000199024">
    <property type="component" value="Unassembled WGS sequence"/>
</dbReference>
<evidence type="ECO:0000313" key="3">
    <source>
        <dbReference type="Proteomes" id="UP000199024"/>
    </source>
</evidence>
<evidence type="ECO:0000313" key="2">
    <source>
        <dbReference type="EMBL" id="SFS15388.1"/>
    </source>
</evidence>